<keyword evidence="3" id="KW-0804">Transcription</keyword>
<dbReference type="PANTHER" id="PTHR30146">
    <property type="entry name" value="LACI-RELATED TRANSCRIPTIONAL REPRESSOR"/>
    <property type="match status" value="1"/>
</dbReference>
<evidence type="ECO:0000259" key="4">
    <source>
        <dbReference type="PROSITE" id="PS01124"/>
    </source>
</evidence>
<dbReference type="InterPro" id="IPR018060">
    <property type="entry name" value="HTH_AraC"/>
</dbReference>
<dbReference type="Pfam" id="PF13377">
    <property type="entry name" value="Peripla_BP_3"/>
    <property type="match status" value="1"/>
</dbReference>
<dbReference type="InterPro" id="IPR054031">
    <property type="entry name" value="XylR_PBP1"/>
</dbReference>
<dbReference type="AlphaFoldDB" id="A0A1Q2HRY4"/>
<dbReference type="Gene3D" id="3.40.50.2300">
    <property type="match status" value="2"/>
</dbReference>
<evidence type="ECO:0000313" key="5">
    <source>
        <dbReference type="EMBL" id="AQQ10034.1"/>
    </source>
</evidence>
<dbReference type="Gene3D" id="1.10.10.60">
    <property type="entry name" value="Homeodomain-like"/>
    <property type="match status" value="1"/>
</dbReference>
<dbReference type="EMBL" id="CP019633">
    <property type="protein sequence ID" value="AQQ10034.1"/>
    <property type="molecule type" value="Genomic_DNA"/>
</dbReference>
<dbReference type="RefSeq" id="WP_390612114.1">
    <property type="nucleotide sequence ID" value="NZ_CP019633.1"/>
</dbReference>
<dbReference type="SUPFAM" id="SSF46689">
    <property type="entry name" value="Homeodomain-like"/>
    <property type="match status" value="1"/>
</dbReference>
<dbReference type="STRING" id="1940790.L21SP3_01856"/>
<dbReference type="GO" id="GO:0000976">
    <property type="term" value="F:transcription cis-regulatory region binding"/>
    <property type="evidence" value="ECO:0007669"/>
    <property type="project" value="TreeGrafter"/>
</dbReference>
<organism evidence="5 6">
    <name type="scientific">Sedimentisphaera cyanobacteriorum</name>
    <dbReference type="NCBI Taxonomy" id="1940790"/>
    <lineage>
        <taxon>Bacteria</taxon>
        <taxon>Pseudomonadati</taxon>
        <taxon>Planctomycetota</taxon>
        <taxon>Phycisphaerae</taxon>
        <taxon>Sedimentisphaerales</taxon>
        <taxon>Sedimentisphaeraceae</taxon>
        <taxon>Sedimentisphaera</taxon>
    </lineage>
</organism>
<gene>
    <name evidence="5" type="primary">xylR_8</name>
    <name evidence="5" type="ORF">L21SP3_01856</name>
</gene>
<dbReference type="SMART" id="SM00342">
    <property type="entry name" value="HTH_ARAC"/>
    <property type="match status" value="1"/>
</dbReference>
<dbReference type="GO" id="GO:0003700">
    <property type="term" value="F:DNA-binding transcription factor activity"/>
    <property type="evidence" value="ECO:0007669"/>
    <property type="project" value="InterPro"/>
</dbReference>
<dbReference type="InterPro" id="IPR009057">
    <property type="entry name" value="Homeodomain-like_sf"/>
</dbReference>
<keyword evidence="6" id="KW-1185">Reference proteome</keyword>
<proteinExistence type="predicted"/>
<dbReference type="KEGG" id="pbu:L21SP3_01856"/>
<dbReference type="Pfam" id="PF22177">
    <property type="entry name" value="PBP1_XylR"/>
    <property type="match status" value="1"/>
</dbReference>
<sequence length="385" mass="43930">MPNVNYVILLLEMARALDRELARGISKYARFQSRTRWAFYSEPDIQRRLKIIPKLKDWKANGIIAHNPTPKNKQLIMKLGIPVITRGIKIAGYPHISSDLEKISQMAANHLLERGYKNFAYCGFDSAEWSVMRGEYFAKMIKKASANITIYSQPKRGSWLSWEKEQPIMAEWLESLPKPIAVLACNDDRARQVIEAGKFADIHVPEEVAVLGIDNDEHVCELSDPPLSSIALNSERAGFEAAKLLDKMMVDKTECEDEIIVKPTHIVTRQSTNILAIEDSEVASAINYIRNNSRKLIQVDDVAEATSISRRVLENRFRKILNRSILEEINLTHINQILQMLLETNFSISEISEVMGYSSDKHIARSFRKHMGMSPLAYRKKFGSR</sequence>
<dbReference type="PROSITE" id="PS01124">
    <property type="entry name" value="HTH_ARAC_FAMILY_2"/>
    <property type="match status" value="1"/>
</dbReference>
<keyword evidence="2" id="KW-0238">DNA-binding</keyword>
<keyword evidence="1" id="KW-0805">Transcription regulation</keyword>
<evidence type="ECO:0000256" key="1">
    <source>
        <dbReference type="ARBA" id="ARBA00023015"/>
    </source>
</evidence>
<protein>
    <submittedName>
        <fullName evidence="5">Xylose operon regulatory protein</fullName>
    </submittedName>
</protein>
<reference evidence="6" key="1">
    <citation type="submission" date="2017-02" db="EMBL/GenBank/DDBJ databases">
        <title>Comparative genomics and description of representatives of a novel lineage of planctomycetes thriving in anoxic sediments.</title>
        <authorList>
            <person name="Spring S."/>
            <person name="Bunk B."/>
            <person name="Sproer C."/>
            <person name="Klenk H.-P."/>
        </authorList>
    </citation>
    <scope>NUCLEOTIDE SEQUENCE [LARGE SCALE GENOMIC DNA]</scope>
    <source>
        <strain evidence="6">L21-RPul-D3</strain>
    </source>
</reference>
<dbReference type="SUPFAM" id="SSF53822">
    <property type="entry name" value="Periplasmic binding protein-like I"/>
    <property type="match status" value="1"/>
</dbReference>
<dbReference type="Pfam" id="PF12833">
    <property type="entry name" value="HTH_18"/>
    <property type="match status" value="1"/>
</dbReference>
<evidence type="ECO:0000313" key="6">
    <source>
        <dbReference type="Proteomes" id="UP000188273"/>
    </source>
</evidence>
<dbReference type="Proteomes" id="UP000188273">
    <property type="component" value="Chromosome"/>
</dbReference>
<dbReference type="InterPro" id="IPR028082">
    <property type="entry name" value="Peripla_BP_I"/>
</dbReference>
<evidence type="ECO:0000256" key="2">
    <source>
        <dbReference type="ARBA" id="ARBA00023125"/>
    </source>
</evidence>
<evidence type="ECO:0000256" key="3">
    <source>
        <dbReference type="ARBA" id="ARBA00023163"/>
    </source>
</evidence>
<accession>A0A1Q2HRY4</accession>
<feature type="domain" description="HTH araC/xylS-type" evidence="4">
    <location>
        <begin position="283"/>
        <end position="381"/>
    </location>
</feature>
<dbReference type="InterPro" id="IPR046335">
    <property type="entry name" value="LacI/GalR-like_sensor"/>
</dbReference>
<dbReference type="PANTHER" id="PTHR30146:SF24">
    <property type="entry name" value="XYLOSE OPERON REGULATORY PROTEIN"/>
    <property type="match status" value="1"/>
</dbReference>
<name>A0A1Q2HRY4_9BACT</name>
<dbReference type="CDD" id="cd01543">
    <property type="entry name" value="PBP1_XylR"/>
    <property type="match status" value="1"/>
</dbReference>